<dbReference type="PANTHER" id="PTHR47999:SF96">
    <property type="entry name" value="TRANSCRIPTION REPRESSOR MYB6-LIKE"/>
    <property type="match status" value="1"/>
</dbReference>
<reference evidence="5 6" key="1">
    <citation type="journal article" date="2020" name="Mol. Plant">
        <title>The Chromosome-Based Rubber Tree Genome Provides New Insights into Spurge Genome Evolution and Rubber Biosynthesis.</title>
        <authorList>
            <person name="Liu J."/>
            <person name="Shi C."/>
            <person name="Shi C.C."/>
            <person name="Li W."/>
            <person name="Zhang Q.J."/>
            <person name="Zhang Y."/>
            <person name="Li K."/>
            <person name="Lu H.F."/>
            <person name="Shi C."/>
            <person name="Zhu S.T."/>
            <person name="Xiao Z.Y."/>
            <person name="Nan H."/>
            <person name="Yue Y."/>
            <person name="Zhu X.G."/>
            <person name="Wu Y."/>
            <person name="Hong X.N."/>
            <person name="Fan G.Y."/>
            <person name="Tong Y."/>
            <person name="Zhang D."/>
            <person name="Mao C.L."/>
            <person name="Liu Y.L."/>
            <person name="Hao S.J."/>
            <person name="Liu W.Q."/>
            <person name="Lv M.Q."/>
            <person name="Zhang H.B."/>
            <person name="Liu Y."/>
            <person name="Hu-Tang G.R."/>
            <person name="Wang J.P."/>
            <person name="Wang J.H."/>
            <person name="Sun Y.H."/>
            <person name="Ni S.B."/>
            <person name="Chen W.B."/>
            <person name="Zhang X.C."/>
            <person name="Jiao Y.N."/>
            <person name="Eichler E.E."/>
            <person name="Li G.H."/>
            <person name="Liu X."/>
            <person name="Gao L.Z."/>
        </authorList>
    </citation>
    <scope>NUCLEOTIDE SEQUENCE [LARGE SCALE GENOMIC DNA]</scope>
    <source>
        <strain evidence="6">cv. GT1</strain>
        <tissue evidence="5">Leaf</tissue>
    </source>
</reference>
<evidence type="ECO:0000313" key="6">
    <source>
        <dbReference type="Proteomes" id="UP000467840"/>
    </source>
</evidence>
<dbReference type="Gene3D" id="1.10.10.60">
    <property type="entry name" value="Homeodomain-like"/>
    <property type="match status" value="1"/>
</dbReference>
<comment type="caution">
    <text evidence="5">The sequence shown here is derived from an EMBL/GenBank/DDBJ whole genome shotgun (WGS) entry which is preliminary data.</text>
</comment>
<dbReference type="SUPFAM" id="SSF46689">
    <property type="entry name" value="Homeodomain-like"/>
    <property type="match status" value="1"/>
</dbReference>
<dbReference type="EMBL" id="JAAGAX010000002">
    <property type="protein sequence ID" value="KAF2323428.1"/>
    <property type="molecule type" value="Genomic_DNA"/>
</dbReference>
<organism evidence="5 6">
    <name type="scientific">Hevea brasiliensis</name>
    <name type="common">Para rubber tree</name>
    <name type="synonym">Siphonia brasiliensis</name>
    <dbReference type="NCBI Taxonomy" id="3981"/>
    <lineage>
        <taxon>Eukaryota</taxon>
        <taxon>Viridiplantae</taxon>
        <taxon>Streptophyta</taxon>
        <taxon>Embryophyta</taxon>
        <taxon>Tracheophyta</taxon>
        <taxon>Spermatophyta</taxon>
        <taxon>Magnoliopsida</taxon>
        <taxon>eudicotyledons</taxon>
        <taxon>Gunneridae</taxon>
        <taxon>Pentapetalae</taxon>
        <taxon>rosids</taxon>
        <taxon>fabids</taxon>
        <taxon>Malpighiales</taxon>
        <taxon>Euphorbiaceae</taxon>
        <taxon>Crotonoideae</taxon>
        <taxon>Micrandreae</taxon>
        <taxon>Hevea</taxon>
    </lineage>
</organism>
<gene>
    <name evidence="5" type="ORF">GH714_035399</name>
</gene>
<evidence type="ECO:0000256" key="3">
    <source>
        <dbReference type="ARBA" id="ARBA00023242"/>
    </source>
</evidence>
<evidence type="ECO:0000259" key="4">
    <source>
        <dbReference type="PROSITE" id="PS50090"/>
    </source>
</evidence>
<sequence length="94" mass="10477">MVKSSSYCDKVELKKGQWTLEEDQKLSSYIEGHGIGSWKTLPARAVWSSQMVEAEVFVLEVLAFCKMAVRLYGLLALDDTEVEGVAEDNASKEC</sequence>
<dbReference type="GO" id="GO:0003677">
    <property type="term" value="F:DNA binding"/>
    <property type="evidence" value="ECO:0007669"/>
    <property type="project" value="UniProtKB-KW"/>
</dbReference>
<name>A0A6A6NEE6_HEVBR</name>
<keyword evidence="6" id="KW-1185">Reference proteome</keyword>
<evidence type="ECO:0000313" key="5">
    <source>
        <dbReference type="EMBL" id="KAF2323428.1"/>
    </source>
</evidence>
<dbReference type="Pfam" id="PF00249">
    <property type="entry name" value="Myb_DNA-binding"/>
    <property type="match status" value="1"/>
</dbReference>
<proteinExistence type="predicted"/>
<feature type="domain" description="Myb-like" evidence="4">
    <location>
        <begin position="10"/>
        <end position="44"/>
    </location>
</feature>
<evidence type="ECO:0000256" key="2">
    <source>
        <dbReference type="ARBA" id="ARBA00023125"/>
    </source>
</evidence>
<dbReference type="PROSITE" id="PS50090">
    <property type="entry name" value="MYB_LIKE"/>
    <property type="match status" value="1"/>
</dbReference>
<dbReference type="PANTHER" id="PTHR47999">
    <property type="entry name" value="TRANSCRIPTION FACTOR MYB8-RELATED-RELATED"/>
    <property type="match status" value="1"/>
</dbReference>
<keyword evidence="3" id="KW-0539">Nucleus</keyword>
<accession>A0A6A6NEE6</accession>
<keyword evidence="2" id="KW-0238">DNA-binding</keyword>
<dbReference type="AlphaFoldDB" id="A0A6A6NEE6"/>
<dbReference type="Proteomes" id="UP000467840">
    <property type="component" value="Chromosome 11"/>
</dbReference>
<dbReference type="InterPro" id="IPR001005">
    <property type="entry name" value="SANT/Myb"/>
</dbReference>
<dbReference type="InterPro" id="IPR015495">
    <property type="entry name" value="Myb_TF_plants"/>
</dbReference>
<dbReference type="InterPro" id="IPR009057">
    <property type="entry name" value="Homeodomain-like_sf"/>
</dbReference>
<dbReference type="GO" id="GO:0005634">
    <property type="term" value="C:nucleus"/>
    <property type="evidence" value="ECO:0007669"/>
    <property type="project" value="UniProtKB-SubCell"/>
</dbReference>
<evidence type="ECO:0000256" key="1">
    <source>
        <dbReference type="ARBA" id="ARBA00004123"/>
    </source>
</evidence>
<comment type="subcellular location">
    <subcellularLocation>
        <location evidence="1">Nucleus</location>
    </subcellularLocation>
</comment>
<protein>
    <recommendedName>
        <fullName evidence="4">Myb-like domain-containing protein</fullName>
    </recommendedName>
</protein>